<keyword evidence="2" id="KW-1277">Toxin-antitoxin system</keyword>
<evidence type="ECO:0000256" key="1">
    <source>
        <dbReference type="ARBA" id="ARBA00006226"/>
    </source>
</evidence>
<evidence type="ECO:0000256" key="2">
    <source>
        <dbReference type="ARBA" id="ARBA00022649"/>
    </source>
</evidence>
<name>A0A3B1BBD8_9ZZZZ</name>
<dbReference type="InterPro" id="IPR051803">
    <property type="entry name" value="TA_system_RelE-like_toxin"/>
</dbReference>
<organism evidence="3">
    <name type="scientific">hydrothermal vent metagenome</name>
    <dbReference type="NCBI Taxonomy" id="652676"/>
    <lineage>
        <taxon>unclassified sequences</taxon>
        <taxon>metagenomes</taxon>
        <taxon>ecological metagenomes</taxon>
    </lineage>
</organism>
<reference evidence="3" key="1">
    <citation type="submission" date="2018-06" db="EMBL/GenBank/DDBJ databases">
        <authorList>
            <person name="Zhirakovskaya E."/>
        </authorList>
    </citation>
    <scope>NUCLEOTIDE SEQUENCE</scope>
</reference>
<sequence length="107" mass="12799">MAKIIWTEPALSDLKGVAEYIALDKLDAAKRFVNNTFLIVDRLEKFPDSGRKPPELKRSRYKEVIVNPCRIFYRFDKKNDKVYIIFVMRSEMKLRKYMIDERGKEYS</sequence>
<dbReference type="InterPro" id="IPR035093">
    <property type="entry name" value="RelE/ParE_toxin_dom_sf"/>
</dbReference>
<dbReference type="AlphaFoldDB" id="A0A3B1BBD8"/>
<dbReference type="PANTHER" id="PTHR33755:SF5">
    <property type="entry name" value="TYPE II TOXIN-ANTITOXIN SYSTEM RELE_PARE FAMILY TOXIN"/>
    <property type="match status" value="1"/>
</dbReference>
<dbReference type="PANTHER" id="PTHR33755">
    <property type="entry name" value="TOXIN PARE1-RELATED"/>
    <property type="match status" value="1"/>
</dbReference>
<gene>
    <name evidence="3" type="ORF">MNBD_GAMMA19-457</name>
</gene>
<dbReference type="InterPro" id="IPR007712">
    <property type="entry name" value="RelE/ParE_toxin"/>
</dbReference>
<comment type="similarity">
    <text evidence="1">Belongs to the RelE toxin family.</text>
</comment>
<dbReference type="EMBL" id="UOFV01000415">
    <property type="protein sequence ID" value="VAX03625.1"/>
    <property type="molecule type" value="Genomic_DNA"/>
</dbReference>
<accession>A0A3B1BBD8</accession>
<dbReference type="Pfam" id="PF05016">
    <property type="entry name" value="ParE_toxin"/>
    <property type="match status" value="1"/>
</dbReference>
<protein>
    <submittedName>
        <fullName evidence="3">Death on curing protein, Doc toxin</fullName>
    </submittedName>
</protein>
<proteinExistence type="inferred from homology"/>
<dbReference type="Gene3D" id="3.30.2310.20">
    <property type="entry name" value="RelE-like"/>
    <property type="match status" value="1"/>
</dbReference>
<evidence type="ECO:0000313" key="3">
    <source>
        <dbReference type="EMBL" id="VAX03625.1"/>
    </source>
</evidence>